<sequence>MSKTSSTFGKEKGPKSSPKYLGGAYLTEVQQSLPTMPSSSKKAHKSSNSLRKSTGSLAASLGGSGNLKTLKSSTLENIEGEYIKNLQQQIYFLELESNYLYPL</sequence>
<feature type="region of interest" description="Disordered" evidence="1">
    <location>
        <begin position="1"/>
        <end position="70"/>
    </location>
</feature>
<feature type="compositionally biased region" description="Polar residues" evidence="1">
    <location>
        <begin position="28"/>
        <end position="37"/>
    </location>
</feature>
<proteinExistence type="predicted"/>
<evidence type="ECO:0000256" key="1">
    <source>
        <dbReference type="SAM" id="MobiDB-lite"/>
    </source>
</evidence>
<dbReference type="Proteomes" id="UP000005408">
    <property type="component" value="Unassembled WGS sequence"/>
</dbReference>
<protein>
    <submittedName>
        <fullName evidence="2">Uncharacterized protein</fullName>
    </submittedName>
</protein>
<name>A0A8W8N4B0_MAGGI</name>
<dbReference type="AlphaFoldDB" id="A0A8W8N4B0"/>
<feature type="compositionally biased region" description="Low complexity" evidence="1">
    <location>
        <begin position="46"/>
        <end position="61"/>
    </location>
</feature>
<reference evidence="2" key="1">
    <citation type="submission" date="2022-08" db="UniProtKB">
        <authorList>
            <consortium name="EnsemblMetazoa"/>
        </authorList>
    </citation>
    <scope>IDENTIFICATION</scope>
    <source>
        <strain evidence="2">05x7-T-G4-1.051#20</strain>
    </source>
</reference>
<accession>A0A8W8N4B0</accession>
<evidence type="ECO:0000313" key="3">
    <source>
        <dbReference type="Proteomes" id="UP000005408"/>
    </source>
</evidence>
<evidence type="ECO:0000313" key="2">
    <source>
        <dbReference type="EnsemblMetazoa" id="G3871.8:cds"/>
    </source>
</evidence>
<keyword evidence="3" id="KW-1185">Reference proteome</keyword>
<organism evidence="2 3">
    <name type="scientific">Magallana gigas</name>
    <name type="common">Pacific oyster</name>
    <name type="synonym">Crassostrea gigas</name>
    <dbReference type="NCBI Taxonomy" id="29159"/>
    <lineage>
        <taxon>Eukaryota</taxon>
        <taxon>Metazoa</taxon>
        <taxon>Spiralia</taxon>
        <taxon>Lophotrochozoa</taxon>
        <taxon>Mollusca</taxon>
        <taxon>Bivalvia</taxon>
        <taxon>Autobranchia</taxon>
        <taxon>Pteriomorphia</taxon>
        <taxon>Ostreida</taxon>
        <taxon>Ostreoidea</taxon>
        <taxon>Ostreidae</taxon>
        <taxon>Magallana</taxon>
    </lineage>
</organism>
<dbReference type="EnsemblMetazoa" id="G3871.8">
    <property type="protein sequence ID" value="G3871.8:cds"/>
    <property type="gene ID" value="G3871"/>
</dbReference>